<sequence>MRFHHYALEVKNMEESLAFYKKYLSFQEESRFSYMGEEIVFLVLGDFRLESISGRQAIDQTAHICFEVSSVREVMNRFAEVRKIEGPYELDNGWNTVFYEGPDREIIEFLQSKLNT</sequence>
<dbReference type="InterPro" id="IPR037523">
    <property type="entry name" value="VOC_core"/>
</dbReference>
<protein>
    <submittedName>
        <fullName evidence="2">VOC family protein</fullName>
    </submittedName>
</protein>
<keyword evidence="3" id="KW-1185">Reference proteome</keyword>
<evidence type="ECO:0000313" key="2">
    <source>
        <dbReference type="EMBL" id="MFK9094924.1"/>
    </source>
</evidence>
<evidence type="ECO:0000313" key="3">
    <source>
        <dbReference type="Proteomes" id="UP001623041"/>
    </source>
</evidence>
<dbReference type="RefSeq" id="WP_406583346.1">
    <property type="nucleotide sequence ID" value="NZ_JBJHQH010000029.1"/>
</dbReference>
<dbReference type="EMBL" id="JBJHQH010000029">
    <property type="protein sequence ID" value="MFK9094924.1"/>
    <property type="molecule type" value="Genomic_DNA"/>
</dbReference>
<comment type="caution">
    <text evidence="2">The sequence shown here is derived from an EMBL/GenBank/DDBJ whole genome shotgun (WGS) entry which is preliminary data.</text>
</comment>
<accession>A0ABW8RN22</accession>
<dbReference type="InterPro" id="IPR029068">
    <property type="entry name" value="Glyas_Bleomycin-R_OHBP_Dase"/>
</dbReference>
<feature type="domain" description="VOC" evidence="1">
    <location>
        <begin position="2"/>
        <end position="112"/>
    </location>
</feature>
<dbReference type="PROSITE" id="PS51819">
    <property type="entry name" value="VOC"/>
    <property type="match status" value="1"/>
</dbReference>
<dbReference type="Pfam" id="PF00903">
    <property type="entry name" value="Glyoxalase"/>
    <property type="match status" value="1"/>
</dbReference>
<organism evidence="2 3">
    <name type="scientific">Bacillus salipaludis</name>
    <dbReference type="NCBI Taxonomy" id="2547811"/>
    <lineage>
        <taxon>Bacteria</taxon>
        <taxon>Bacillati</taxon>
        <taxon>Bacillota</taxon>
        <taxon>Bacilli</taxon>
        <taxon>Bacillales</taxon>
        <taxon>Bacillaceae</taxon>
        <taxon>Bacillus</taxon>
    </lineage>
</organism>
<dbReference type="CDD" id="cd06587">
    <property type="entry name" value="VOC"/>
    <property type="match status" value="1"/>
</dbReference>
<dbReference type="Gene3D" id="3.10.180.10">
    <property type="entry name" value="2,3-Dihydroxybiphenyl 1,2-Dioxygenase, domain 1"/>
    <property type="match status" value="1"/>
</dbReference>
<reference evidence="2 3" key="1">
    <citation type="submission" date="2024-11" db="EMBL/GenBank/DDBJ databases">
        <authorList>
            <person name="Lucas J.A."/>
        </authorList>
    </citation>
    <scope>NUCLEOTIDE SEQUENCE [LARGE SCALE GENOMIC DNA]</scope>
    <source>
        <strain evidence="2 3">Z 5.4</strain>
    </source>
</reference>
<dbReference type="Proteomes" id="UP001623041">
    <property type="component" value="Unassembled WGS sequence"/>
</dbReference>
<dbReference type="SUPFAM" id="SSF54593">
    <property type="entry name" value="Glyoxalase/Bleomycin resistance protein/Dihydroxybiphenyl dioxygenase"/>
    <property type="match status" value="1"/>
</dbReference>
<name>A0ABW8RN22_9BACI</name>
<proteinExistence type="predicted"/>
<gene>
    <name evidence="2" type="ORF">ACJEBI_26095</name>
</gene>
<dbReference type="InterPro" id="IPR004360">
    <property type="entry name" value="Glyas_Fos-R_dOase_dom"/>
</dbReference>
<evidence type="ECO:0000259" key="1">
    <source>
        <dbReference type="PROSITE" id="PS51819"/>
    </source>
</evidence>